<keyword evidence="1" id="KW-0812">Transmembrane</keyword>
<dbReference type="InterPro" id="IPR006477">
    <property type="entry name" value="Yir_bir_cir"/>
</dbReference>
<dbReference type="OrthoDB" id="373250at2759"/>
<evidence type="ECO:0000313" key="2">
    <source>
        <dbReference type="EMBL" id="ETB63541.1"/>
    </source>
</evidence>
<accession>V7PVD1</accession>
<gene>
    <name evidence="2" type="ORF">YYC_00018</name>
</gene>
<keyword evidence="1" id="KW-0472">Membrane</keyword>
<evidence type="ECO:0000313" key="3">
    <source>
        <dbReference type="Proteomes" id="UP000018538"/>
    </source>
</evidence>
<keyword evidence="1" id="KW-1133">Transmembrane helix</keyword>
<reference evidence="2 3" key="1">
    <citation type="submission" date="2013-11" db="EMBL/GenBank/DDBJ databases">
        <title>The Genome Sequence of Plasmodium yoelii 17X.</title>
        <authorList>
            <consortium name="The Broad Institute Genomics Platform"/>
            <consortium name="The Broad Institute Genome Sequencing Center for Infectious Disease"/>
            <person name="Neafsey D."/>
            <person name="Adams J."/>
            <person name="Walker B."/>
            <person name="Young S.K."/>
            <person name="Zeng Q."/>
            <person name="Gargeya S."/>
            <person name="Fitzgerald M."/>
            <person name="Haas B."/>
            <person name="Abouelleil A."/>
            <person name="Alvarado L."/>
            <person name="Chapman S.B."/>
            <person name="Gainer-Dewar J."/>
            <person name="Goldberg J."/>
            <person name="Griggs A."/>
            <person name="Gujja S."/>
            <person name="Hansen M."/>
            <person name="Howarth C."/>
            <person name="Imamovic A."/>
            <person name="Ireland A."/>
            <person name="Larimer J."/>
            <person name="McCowan C."/>
            <person name="Murphy C."/>
            <person name="Pearson M."/>
            <person name="Poon T.W."/>
            <person name="Priest M."/>
            <person name="Roberts A."/>
            <person name="Saif S."/>
            <person name="Shea T."/>
            <person name="Sykes S."/>
            <person name="Wortman J."/>
            <person name="Nusbaum C."/>
            <person name="Birren B."/>
        </authorList>
    </citation>
    <scope>NUCLEOTIDE SEQUENCE [LARGE SCALE GENOMIC DNA]</scope>
    <source>
        <strain evidence="2 3">17X</strain>
    </source>
</reference>
<organism evidence="2 3">
    <name type="scientific">Plasmodium yoelii 17X</name>
    <dbReference type="NCBI Taxonomy" id="1323249"/>
    <lineage>
        <taxon>Eukaryota</taxon>
        <taxon>Sar</taxon>
        <taxon>Alveolata</taxon>
        <taxon>Apicomplexa</taxon>
        <taxon>Aconoidasida</taxon>
        <taxon>Haemosporida</taxon>
        <taxon>Plasmodiidae</taxon>
        <taxon>Plasmodium</taxon>
        <taxon>Plasmodium (Vinckeia)</taxon>
    </lineage>
</organism>
<dbReference type="Pfam" id="PF06022">
    <property type="entry name" value="Cir_Bir_Yir"/>
    <property type="match status" value="1"/>
</dbReference>
<proteinExistence type="predicted"/>
<dbReference type="NCBIfam" id="TIGR01590">
    <property type="entry name" value="yir-bir-cir_Pla"/>
    <property type="match status" value="1"/>
</dbReference>
<feature type="transmembrane region" description="Helical" evidence="1">
    <location>
        <begin position="297"/>
        <end position="315"/>
    </location>
</feature>
<dbReference type="AlphaFoldDB" id="V7PVD1"/>
<evidence type="ECO:0000256" key="1">
    <source>
        <dbReference type="SAM" id="Phobius"/>
    </source>
</evidence>
<name>V7PVD1_PLAYE</name>
<keyword evidence="3" id="KW-1185">Reference proteome</keyword>
<dbReference type="Proteomes" id="UP000018538">
    <property type="component" value="Unassembled WGS sequence"/>
</dbReference>
<sequence>MNIVEHLTNIYLNSYIKKGNISYLSPLKGQYNNIFTYSLLLYFKTSPICKRFKNVRGWISDELEGKGIPEFNVDNYLNNYCDSKQCQGDYDRISAGCLYLLEEFFGNSESFQSVAKGNTNIVDYILIWLSYMLNLNKNEGHESIKIFYNYQINSCDKYKARINEFTEYESYKDLINRNNYFLSMDINIISKFYNPFKSLCEMYNELDDNKNCKKCLEDNNEFFKKYELKQDTSITGNNSYNQLFSTLSNDYDNLKKKCNVNCSNSLSSPTIEKAENDGQISTQNSDVTSSSSIVSKLIPVLSIFGAISIFLGISYKYSLFGFRKRSQKQHLREKLKK</sequence>
<dbReference type="EMBL" id="KI635718">
    <property type="protein sequence ID" value="ETB63541.1"/>
    <property type="molecule type" value="Genomic_DNA"/>
</dbReference>
<protein>
    <submittedName>
        <fullName evidence="2">Uncharacterized protein</fullName>
    </submittedName>
</protein>